<keyword evidence="5" id="KW-1185">Reference proteome</keyword>
<dbReference type="GeneTree" id="ENSGT00940000177059"/>
<dbReference type="InterPro" id="IPR036179">
    <property type="entry name" value="Ig-like_dom_sf"/>
</dbReference>
<sequence length="176" mass="18865">MKLCLCAGGSSDTLVVTQISNVSVIEGGTVNISCCWTGSGESQRLRVIWLKNLTEIKNEAVNLTSPPVKKERNDCWNLTFSSVTKEATGRYICRVTAEIPVLASANGSGTVLTVTSRGNTVTSGATDIQTPIIAAVTVMALLLLLTLTCYCSLRRKQGTNQNCSMGCCFLKKRGCY</sequence>
<dbReference type="GO" id="GO:0019815">
    <property type="term" value="C:B cell receptor complex"/>
    <property type="evidence" value="ECO:0007669"/>
    <property type="project" value="TreeGrafter"/>
</dbReference>
<dbReference type="InParanoid" id="A0A7N8YCX0"/>
<dbReference type="GO" id="GO:0009897">
    <property type="term" value="C:external side of plasma membrane"/>
    <property type="evidence" value="ECO:0007669"/>
    <property type="project" value="TreeGrafter"/>
</dbReference>
<dbReference type="InterPro" id="IPR013783">
    <property type="entry name" value="Ig-like_fold"/>
</dbReference>
<keyword evidence="2" id="KW-1133">Transmembrane helix</keyword>
<dbReference type="PROSITE" id="PS50835">
    <property type="entry name" value="IG_LIKE"/>
    <property type="match status" value="1"/>
</dbReference>
<keyword evidence="1" id="KW-0393">Immunoglobulin domain</keyword>
<proteinExistence type="predicted"/>
<protein>
    <recommendedName>
        <fullName evidence="3">Ig-like domain-containing protein</fullName>
    </recommendedName>
</protein>
<dbReference type="PANTHER" id="PTHR14334">
    <property type="entry name" value="B-CELL ANTIGEN RECEPTOR COMPLEX-ASSOCIATED PROTEIN"/>
    <property type="match status" value="1"/>
</dbReference>
<accession>A0A7N8YCX0</accession>
<reference evidence="4" key="1">
    <citation type="submission" date="2025-08" db="UniProtKB">
        <authorList>
            <consortium name="Ensembl"/>
        </authorList>
    </citation>
    <scope>IDENTIFICATION</scope>
</reference>
<feature type="transmembrane region" description="Helical" evidence="2">
    <location>
        <begin position="132"/>
        <end position="153"/>
    </location>
</feature>
<dbReference type="InterPro" id="IPR003599">
    <property type="entry name" value="Ig_sub"/>
</dbReference>
<dbReference type="Ensembl" id="ENSMAMT00000062247.1">
    <property type="protein sequence ID" value="ENSMAMP00000063700.1"/>
    <property type="gene ID" value="ENSMAMG00000025378.1"/>
</dbReference>
<dbReference type="Pfam" id="PF07679">
    <property type="entry name" value="I-set"/>
    <property type="match status" value="1"/>
</dbReference>
<organism evidence="4 5">
    <name type="scientific">Mastacembelus armatus</name>
    <name type="common">zig-zag eel</name>
    <dbReference type="NCBI Taxonomy" id="205130"/>
    <lineage>
        <taxon>Eukaryota</taxon>
        <taxon>Metazoa</taxon>
        <taxon>Chordata</taxon>
        <taxon>Craniata</taxon>
        <taxon>Vertebrata</taxon>
        <taxon>Euteleostomi</taxon>
        <taxon>Actinopterygii</taxon>
        <taxon>Neopterygii</taxon>
        <taxon>Teleostei</taxon>
        <taxon>Neoteleostei</taxon>
        <taxon>Acanthomorphata</taxon>
        <taxon>Anabantaria</taxon>
        <taxon>Synbranchiformes</taxon>
        <taxon>Mastacembelidae</taxon>
        <taxon>Mastacembelus</taxon>
    </lineage>
</organism>
<dbReference type="GO" id="GO:0050853">
    <property type="term" value="P:B cell receptor signaling pathway"/>
    <property type="evidence" value="ECO:0007669"/>
    <property type="project" value="TreeGrafter"/>
</dbReference>
<dbReference type="PANTHER" id="PTHR14334:SF3">
    <property type="entry name" value="TRANSMEMBRANE AND IMMUNOGLOBULIN DOMAIN CONTAINING 2"/>
    <property type="match status" value="1"/>
</dbReference>
<evidence type="ECO:0000256" key="2">
    <source>
        <dbReference type="SAM" id="Phobius"/>
    </source>
</evidence>
<keyword evidence="2" id="KW-0472">Membrane</keyword>
<dbReference type="AlphaFoldDB" id="A0A7N8YCX0"/>
<dbReference type="InterPro" id="IPR007110">
    <property type="entry name" value="Ig-like_dom"/>
</dbReference>
<dbReference type="Proteomes" id="UP000261640">
    <property type="component" value="Unplaced"/>
</dbReference>
<evidence type="ECO:0000259" key="3">
    <source>
        <dbReference type="PROSITE" id="PS50835"/>
    </source>
</evidence>
<evidence type="ECO:0000313" key="5">
    <source>
        <dbReference type="Proteomes" id="UP000261640"/>
    </source>
</evidence>
<dbReference type="SMART" id="SM00409">
    <property type="entry name" value="IG"/>
    <property type="match status" value="1"/>
</dbReference>
<dbReference type="InterPro" id="IPR013098">
    <property type="entry name" value="Ig_I-set"/>
</dbReference>
<reference evidence="4" key="2">
    <citation type="submission" date="2025-09" db="UniProtKB">
        <authorList>
            <consortium name="Ensembl"/>
        </authorList>
    </citation>
    <scope>IDENTIFICATION</scope>
</reference>
<keyword evidence="2" id="KW-0812">Transmembrane</keyword>
<feature type="domain" description="Ig-like" evidence="3">
    <location>
        <begin position="12"/>
        <end position="115"/>
    </location>
</feature>
<dbReference type="SUPFAM" id="SSF48726">
    <property type="entry name" value="Immunoglobulin"/>
    <property type="match status" value="1"/>
</dbReference>
<dbReference type="Gene3D" id="2.60.40.10">
    <property type="entry name" value="Immunoglobulins"/>
    <property type="match status" value="1"/>
</dbReference>
<evidence type="ECO:0000256" key="1">
    <source>
        <dbReference type="ARBA" id="ARBA00023319"/>
    </source>
</evidence>
<dbReference type="GO" id="GO:0030183">
    <property type="term" value="P:B cell differentiation"/>
    <property type="evidence" value="ECO:0007669"/>
    <property type="project" value="TreeGrafter"/>
</dbReference>
<name>A0A7N8YCX0_9TELE</name>
<evidence type="ECO:0000313" key="4">
    <source>
        <dbReference type="Ensembl" id="ENSMAMP00000063700.1"/>
    </source>
</evidence>